<accession>A0ABW5TPI0</accession>
<dbReference type="Proteomes" id="UP001597546">
    <property type="component" value="Unassembled WGS sequence"/>
</dbReference>
<proteinExistence type="predicted"/>
<dbReference type="InterPro" id="IPR036515">
    <property type="entry name" value="Transposase_17_sf"/>
</dbReference>
<dbReference type="InterPro" id="IPR002686">
    <property type="entry name" value="Transposase_17"/>
</dbReference>
<sequence length="200" mass="22991">MDKFKNKYRIPSARLQSWNYGYHAAYFITICTQNRIHYFGEIAEYEMHLNELGKIVENEWLKTIELRPDMNLEMGNFVVMPNHFHAIIVFGNNKYNTECVDGGGDGITDASDGEYGGAMHCASTTQNRFGPQSKNLASIVRGFKSSVTTNARKLGIVDFSWQSRFHDHIIRNAQSFENIQNYIANNALNWGKDKFYKKLT</sequence>
<evidence type="ECO:0000313" key="3">
    <source>
        <dbReference type="Proteomes" id="UP001597546"/>
    </source>
</evidence>
<dbReference type="PANTHER" id="PTHR36966">
    <property type="entry name" value="REP-ASSOCIATED TYROSINE TRANSPOSASE"/>
    <property type="match status" value="1"/>
</dbReference>
<evidence type="ECO:0000313" key="2">
    <source>
        <dbReference type="EMBL" id="MFD2730353.1"/>
    </source>
</evidence>
<reference evidence="3" key="1">
    <citation type="journal article" date="2019" name="Int. J. Syst. Evol. Microbiol.">
        <title>The Global Catalogue of Microorganisms (GCM) 10K type strain sequencing project: providing services to taxonomists for standard genome sequencing and annotation.</title>
        <authorList>
            <consortium name="The Broad Institute Genomics Platform"/>
            <consortium name="The Broad Institute Genome Sequencing Center for Infectious Disease"/>
            <person name="Wu L."/>
            <person name="Ma J."/>
        </authorList>
    </citation>
    <scope>NUCLEOTIDE SEQUENCE [LARGE SCALE GENOMIC DNA]</scope>
    <source>
        <strain evidence="3">KCTC 42456</strain>
    </source>
</reference>
<comment type="caution">
    <text evidence="2">The sequence shown here is derived from an EMBL/GenBank/DDBJ whole genome shotgun (WGS) entry which is preliminary data.</text>
</comment>
<gene>
    <name evidence="2" type="ORF">ACFSSE_01425</name>
</gene>
<dbReference type="PANTHER" id="PTHR36966:SF1">
    <property type="entry name" value="REP-ASSOCIATED TYROSINE TRANSPOSASE"/>
    <property type="match status" value="1"/>
</dbReference>
<dbReference type="SMART" id="SM01321">
    <property type="entry name" value="Y1_Tnp"/>
    <property type="match status" value="1"/>
</dbReference>
<name>A0ABW5TPI0_9SPHI</name>
<dbReference type="SUPFAM" id="SSF143422">
    <property type="entry name" value="Transposase IS200-like"/>
    <property type="match status" value="1"/>
</dbReference>
<keyword evidence="3" id="KW-1185">Reference proteome</keyword>
<dbReference type="InterPro" id="IPR052715">
    <property type="entry name" value="RAYT_transposase"/>
</dbReference>
<feature type="domain" description="Transposase IS200-like" evidence="1">
    <location>
        <begin position="21"/>
        <end position="186"/>
    </location>
</feature>
<protein>
    <submittedName>
        <fullName evidence="2">Transposase</fullName>
    </submittedName>
</protein>
<dbReference type="Gene3D" id="3.30.70.1290">
    <property type="entry name" value="Transposase IS200-like"/>
    <property type="match status" value="1"/>
</dbReference>
<dbReference type="EMBL" id="JBHULV010000008">
    <property type="protein sequence ID" value="MFD2730353.1"/>
    <property type="molecule type" value="Genomic_DNA"/>
</dbReference>
<dbReference type="RefSeq" id="WP_379040923.1">
    <property type="nucleotide sequence ID" value="NZ_JBHSKW010000005.1"/>
</dbReference>
<evidence type="ECO:0000259" key="1">
    <source>
        <dbReference type="SMART" id="SM01321"/>
    </source>
</evidence>
<organism evidence="2 3">
    <name type="scientific">Pedobacter alpinus</name>
    <dbReference type="NCBI Taxonomy" id="1590643"/>
    <lineage>
        <taxon>Bacteria</taxon>
        <taxon>Pseudomonadati</taxon>
        <taxon>Bacteroidota</taxon>
        <taxon>Sphingobacteriia</taxon>
        <taxon>Sphingobacteriales</taxon>
        <taxon>Sphingobacteriaceae</taxon>
        <taxon>Pedobacter</taxon>
    </lineage>
</organism>